<feature type="repeat" description="PPR" evidence="2">
    <location>
        <begin position="1"/>
        <end position="28"/>
    </location>
</feature>
<name>A0A151R668_CAJCA</name>
<dbReference type="InterPro" id="IPR002885">
    <property type="entry name" value="PPR_rpt"/>
</dbReference>
<evidence type="ECO:0000256" key="1">
    <source>
        <dbReference type="ARBA" id="ARBA00022737"/>
    </source>
</evidence>
<proteinExistence type="predicted"/>
<keyword evidence="4" id="KW-1185">Reference proteome</keyword>
<dbReference type="NCBIfam" id="TIGR00756">
    <property type="entry name" value="PPR"/>
    <property type="match status" value="1"/>
</dbReference>
<reference evidence="3" key="1">
    <citation type="journal article" date="2012" name="Nat. Biotechnol.">
        <title>Draft genome sequence of pigeonpea (Cajanus cajan), an orphan legume crop of resource-poor farmers.</title>
        <authorList>
            <person name="Varshney R.K."/>
            <person name="Chen W."/>
            <person name="Li Y."/>
            <person name="Bharti A.K."/>
            <person name="Saxena R.K."/>
            <person name="Schlueter J.A."/>
            <person name="Donoghue M.T."/>
            <person name="Azam S."/>
            <person name="Fan G."/>
            <person name="Whaley A.M."/>
            <person name="Farmer A.D."/>
            <person name="Sheridan J."/>
            <person name="Iwata A."/>
            <person name="Tuteja R."/>
            <person name="Penmetsa R.V."/>
            <person name="Wu W."/>
            <person name="Upadhyaya H.D."/>
            <person name="Yang S.P."/>
            <person name="Shah T."/>
            <person name="Saxena K.B."/>
            <person name="Michael T."/>
            <person name="McCombie W.R."/>
            <person name="Yang B."/>
            <person name="Zhang G."/>
            <person name="Yang H."/>
            <person name="Wang J."/>
            <person name="Spillane C."/>
            <person name="Cook D.R."/>
            <person name="May G.D."/>
            <person name="Xu X."/>
            <person name="Jackson S.A."/>
        </authorList>
    </citation>
    <scope>NUCLEOTIDE SEQUENCE [LARGE SCALE GENOMIC DNA]</scope>
</reference>
<dbReference type="AlphaFoldDB" id="A0A151R668"/>
<dbReference type="EMBL" id="KQ484047">
    <property type="protein sequence ID" value="KYP37996.1"/>
    <property type="molecule type" value="Genomic_DNA"/>
</dbReference>
<dbReference type="Proteomes" id="UP000075243">
    <property type="component" value="Unassembled WGS sequence"/>
</dbReference>
<gene>
    <name evidence="3" type="ORF">KK1_040784</name>
</gene>
<dbReference type="InterPro" id="IPR011990">
    <property type="entry name" value="TPR-like_helical_dom_sf"/>
</dbReference>
<evidence type="ECO:0000313" key="3">
    <source>
        <dbReference type="EMBL" id="KYP37996.1"/>
    </source>
</evidence>
<keyword evidence="1" id="KW-0677">Repeat</keyword>
<evidence type="ECO:0000256" key="2">
    <source>
        <dbReference type="PROSITE-ProRule" id="PRU00708"/>
    </source>
</evidence>
<evidence type="ECO:0000313" key="4">
    <source>
        <dbReference type="Proteomes" id="UP000075243"/>
    </source>
</evidence>
<organism evidence="3 4">
    <name type="scientific">Cajanus cajan</name>
    <name type="common">Pigeon pea</name>
    <name type="synonym">Cajanus indicus</name>
    <dbReference type="NCBI Taxonomy" id="3821"/>
    <lineage>
        <taxon>Eukaryota</taxon>
        <taxon>Viridiplantae</taxon>
        <taxon>Streptophyta</taxon>
        <taxon>Embryophyta</taxon>
        <taxon>Tracheophyta</taxon>
        <taxon>Spermatophyta</taxon>
        <taxon>Magnoliopsida</taxon>
        <taxon>eudicotyledons</taxon>
        <taxon>Gunneridae</taxon>
        <taxon>Pentapetalae</taxon>
        <taxon>rosids</taxon>
        <taxon>fabids</taxon>
        <taxon>Fabales</taxon>
        <taxon>Fabaceae</taxon>
        <taxon>Papilionoideae</taxon>
        <taxon>50 kb inversion clade</taxon>
        <taxon>NPAAA clade</taxon>
        <taxon>indigoferoid/millettioid clade</taxon>
        <taxon>Phaseoleae</taxon>
        <taxon>Cajanus</taxon>
    </lineage>
</organism>
<dbReference type="Gramene" id="C.cajan_45162.t">
    <property type="protein sequence ID" value="C.cajan_45162.t.cds1"/>
    <property type="gene ID" value="C.cajan_45162"/>
</dbReference>
<protein>
    <submittedName>
        <fullName evidence="3">Pentatricopeptide repeat-containing protein At2g20540 family</fullName>
    </submittedName>
</protein>
<dbReference type="Gene3D" id="1.25.40.10">
    <property type="entry name" value="Tetratricopeptide repeat domain"/>
    <property type="match status" value="1"/>
</dbReference>
<dbReference type="PROSITE" id="PS51375">
    <property type="entry name" value="PPR"/>
    <property type="match status" value="1"/>
</dbReference>
<dbReference type="STRING" id="3821.A0A151R668"/>
<accession>A0A151R668</accession>
<sequence length="96" mass="10842">MINGYARAGCYVNALEIFRGMQVVGIEPDEISVISVLPTCAQLGALEVAQMEDNVCQFGLCREICGRKHFSLELRFVPLICFFFKIYLRVPCIFCL</sequence>